<dbReference type="PANTHER" id="PTHR11129">
    <property type="entry name" value="PROTEIN FARNESYLTRANSFERASE ALPHA SUBUNIT/RAB GERANYLGERANYL TRANSFERASE ALPHA SUBUNIT"/>
    <property type="match status" value="1"/>
</dbReference>
<dbReference type="SUPFAM" id="SSF48439">
    <property type="entry name" value="Protein prenylyltransferase"/>
    <property type="match status" value="1"/>
</dbReference>
<dbReference type="GO" id="GO:0004660">
    <property type="term" value="F:protein farnesyltransferase activity"/>
    <property type="evidence" value="ECO:0007669"/>
    <property type="project" value="UniProtKB-EC"/>
</dbReference>
<keyword evidence="7" id="KW-0677">Repeat</keyword>
<comment type="cofactor">
    <cofactor evidence="1">
        <name>Mg(2+)</name>
        <dbReference type="ChEBI" id="CHEBI:18420"/>
    </cofactor>
</comment>
<dbReference type="EC" id="2.5.1.58" evidence="4"/>
<evidence type="ECO:0000313" key="16">
    <source>
        <dbReference type="Proteomes" id="UP000419144"/>
    </source>
</evidence>
<evidence type="ECO:0000256" key="14">
    <source>
        <dbReference type="SAM" id="MobiDB-lite"/>
    </source>
</evidence>
<evidence type="ECO:0000256" key="12">
    <source>
        <dbReference type="ARBA" id="ARBA00043086"/>
    </source>
</evidence>
<dbReference type="PANTHER" id="PTHR11129:SF1">
    <property type="entry name" value="PROTEIN FARNESYLTRANSFERASE_GERANYLGERANYLTRANSFERASE TYPE-1 SUBUNIT ALPHA"/>
    <property type="match status" value="1"/>
</dbReference>
<comment type="caution">
    <text evidence="15">The sequence shown here is derived from an EMBL/GenBank/DDBJ whole genome shotgun (WGS) entry which is preliminary data.</text>
</comment>
<dbReference type="GO" id="GO:0004662">
    <property type="term" value="F:CAAX-protein geranylgeranyltransferase activity"/>
    <property type="evidence" value="ECO:0007669"/>
    <property type="project" value="UniProtKB-EC"/>
</dbReference>
<accession>A0A640KSG8</accession>
<evidence type="ECO:0000256" key="5">
    <source>
        <dbReference type="ARBA" id="ARBA00022602"/>
    </source>
</evidence>
<evidence type="ECO:0000256" key="3">
    <source>
        <dbReference type="ARBA" id="ARBA00012700"/>
    </source>
</evidence>
<evidence type="ECO:0000313" key="15">
    <source>
        <dbReference type="EMBL" id="GET90487.1"/>
    </source>
</evidence>
<dbReference type="Proteomes" id="UP000419144">
    <property type="component" value="Unassembled WGS sequence"/>
</dbReference>
<dbReference type="GO" id="GO:0005953">
    <property type="term" value="C:CAAX-protein geranylgeranyltransferase complex"/>
    <property type="evidence" value="ECO:0007669"/>
    <property type="project" value="TreeGrafter"/>
</dbReference>
<evidence type="ECO:0000256" key="13">
    <source>
        <dbReference type="ARBA" id="ARBA00043219"/>
    </source>
</evidence>
<organism evidence="15 16">
    <name type="scientific">Leishmania tarentolae</name>
    <name type="common">Sauroleishmania tarentolae</name>
    <dbReference type="NCBI Taxonomy" id="5689"/>
    <lineage>
        <taxon>Eukaryota</taxon>
        <taxon>Discoba</taxon>
        <taxon>Euglenozoa</taxon>
        <taxon>Kinetoplastea</taxon>
        <taxon>Metakinetoplastina</taxon>
        <taxon>Trypanosomatida</taxon>
        <taxon>Trypanosomatidae</taxon>
        <taxon>Leishmaniinae</taxon>
        <taxon>Leishmania</taxon>
        <taxon>lizard Leishmania</taxon>
    </lineage>
</organism>
<comment type="similarity">
    <text evidence="2">Belongs to the protein prenyltransferase subunit alpha family.</text>
</comment>
<keyword evidence="16" id="KW-1185">Reference proteome</keyword>
<feature type="region of interest" description="Disordered" evidence="14">
    <location>
        <begin position="59"/>
        <end position="79"/>
    </location>
</feature>
<evidence type="ECO:0000256" key="4">
    <source>
        <dbReference type="ARBA" id="ARBA00012702"/>
    </source>
</evidence>
<evidence type="ECO:0000256" key="2">
    <source>
        <dbReference type="ARBA" id="ARBA00006734"/>
    </source>
</evidence>
<sequence length="807" mass="90969">MSIPRPLPPGGGHVDPIHPSNLTSHLCVSAYLLSPSSPPLSPPVIHCRMRFRVGTAGAMQRLRSTSSSSSTEASSTYSQDSKDGEWLYQLACVETFMPLAADVTPEDENTGTSPEHPVATIDYSPNFNFIYGVYRSLRSHLEYSPTLPARGDRCRGDALPSVIHAIRTSAARWFLLLAFALRQCTSNYTVWKDRRDVIMSPSVLEQATRDALPELPAPAAILSSTATEADKEEALREMDKKQTRLRLTSQHWLPARTDIVWEGRLSPWRAVFWELTAVGCFTRLYHKNFQVWHHRKELLTYALQQSPSHVQCDVGVAVADGKVEQQVGCSPLVPLLASEATFSDYLRRHHGLDFAAVDERPTLCAVLCNEDGKNYHAWLHLSWYLHAFSFLLTPPSRKALDEHVMVIRAAIEEQGLCFTPQPNWITSSQSEAPAALSPTLPPSPLTEELQFVAQLIYQDCYNNSAWCHRLTLFREALLRPLWRQLCSQACTRCVDAPTVSENWKGLLRVICAVELNYSLQWLYVDPTNEAAYTHARCVALLFHIFITRQHVWMAENANTDGSAELQQYLADAPLLTPVALANSELCADADAGTLSPSTQVLDLLRDRQRRVPWDTYVESFALMRHMQRALHTAIRLRVTELEEQAARILRLAAASNTKNSSERAPNSRATDALKTLYGRGSQCMLDNFHQVDAAQYLACHAVLEEMWLTYMDATKRRRVQQLRPLDAYRNGLQPEWLEHCPWDEPETHATDVSTQEDHQDPVVRAFLAYEATALGKAKQLTVADPIRVKFWKSEVLNIICRSYSVSV</sequence>
<dbReference type="GO" id="GO:0005965">
    <property type="term" value="C:protein farnesyltransferase complex"/>
    <property type="evidence" value="ECO:0007669"/>
    <property type="project" value="TreeGrafter"/>
</dbReference>
<dbReference type="VEuPathDB" id="TriTrypDB:LtaPh_2920800"/>
<gene>
    <name evidence="15" type="ORF">LtaPh_2920800</name>
</gene>
<evidence type="ECO:0000256" key="6">
    <source>
        <dbReference type="ARBA" id="ARBA00022679"/>
    </source>
</evidence>
<evidence type="ECO:0000256" key="11">
    <source>
        <dbReference type="ARBA" id="ARBA00042436"/>
    </source>
</evidence>
<dbReference type="OrthoDB" id="272289at2759"/>
<name>A0A640KSG8_LEITA</name>
<keyword evidence="6" id="KW-0808">Transferase</keyword>
<evidence type="ECO:0000256" key="8">
    <source>
        <dbReference type="ARBA" id="ARBA00022842"/>
    </source>
</evidence>
<dbReference type="Gene3D" id="1.25.40.120">
    <property type="entry name" value="Protein prenylyltransferase"/>
    <property type="match status" value="2"/>
</dbReference>
<proteinExistence type="inferred from homology"/>
<dbReference type="AlphaFoldDB" id="A0A640KSG8"/>
<dbReference type="Pfam" id="PF01239">
    <property type="entry name" value="PPTA"/>
    <property type="match status" value="3"/>
</dbReference>
<feature type="compositionally biased region" description="Low complexity" evidence="14">
    <location>
        <begin position="64"/>
        <end position="79"/>
    </location>
</feature>
<keyword evidence="5" id="KW-0637">Prenyltransferase</keyword>
<dbReference type="EMBL" id="BLBS01000041">
    <property type="protein sequence ID" value="GET90487.1"/>
    <property type="molecule type" value="Genomic_DNA"/>
</dbReference>
<evidence type="ECO:0000256" key="7">
    <source>
        <dbReference type="ARBA" id="ARBA00022737"/>
    </source>
</evidence>
<evidence type="ECO:0000256" key="9">
    <source>
        <dbReference type="ARBA" id="ARBA00040965"/>
    </source>
</evidence>
<evidence type="ECO:0000256" key="10">
    <source>
        <dbReference type="ARBA" id="ARBA00041392"/>
    </source>
</evidence>
<dbReference type="EC" id="2.5.1.59" evidence="3"/>
<dbReference type="PROSITE" id="PS51147">
    <property type="entry name" value="PFTA"/>
    <property type="match status" value="1"/>
</dbReference>
<keyword evidence="8" id="KW-0460">Magnesium</keyword>
<protein>
    <recommendedName>
        <fullName evidence="9">Protein farnesyltransferase/geranylgeranyltransferase type-1 subunit alpha</fullName>
        <ecNumber evidence="4">2.5.1.58</ecNumber>
        <ecNumber evidence="3">2.5.1.59</ecNumber>
    </recommendedName>
    <alternativeName>
        <fullName evidence="12">CAAX farnesyltransferase subunit alpha</fullName>
    </alternativeName>
    <alternativeName>
        <fullName evidence="11">FTase-alpha</fullName>
    </alternativeName>
    <alternativeName>
        <fullName evidence="10">Ras proteins prenyltransferase subunit alpha</fullName>
    </alternativeName>
    <alternativeName>
        <fullName evidence="13">Type I protein geranyl-geranyltransferase subunit alpha</fullName>
    </alternativeName>
</protein>
<evidence type="ECO:0000256" key="1">
    <source>
        <dbReference type="ARBA" id="ARBA00001946"/>
    </source>
</evidence>
<reference evidence="15" key="1">
    <citation type="submission" date="2019-11" db="EMBL/GenBank/DDBJ databases">
        <title>Leishmania tarentolae CDS.</title>
        <authorList>
            <person name="Goto Y."/>
            <person name="Yamagishi J."/>
        </authorList>
    </citation>
    <scope>NUCLEOTIDE SEQUENCE [LARGE SCALE GENOMIC DNA]</scope>
    <source>
        <strain evidence="15">Parrot Tar II</strain>
    </source>
</reference>
<dbReference type="InterPro" id="IPR002088">
    <property type="entry name" value="Prenyl_trans_a"/>
</dbReference>